<dbReference type="EMBL" id="KV419447">
    <property type="protein sequence ID" value="KZS87582.1"/>
    <property type="molecule type" value="Genomic_DNA"/>
</dbReference>
<keyword evidence="2" id="KW-1185">Reference proteome</keyword>
<protein>
    <submittedName>
        <fullName evidence="1">Uncharacterized protein</fullName>
    </submittedName>
</protein>
<dbReference type="OrthoDB" id="2684108at2759"/>
<feature type="non-terminal residue" evidence="1">
    <location>
        <position position="1"/>
    </location>
</feature>
<dbReference type="Proteomes" id="UP000076722">
    <property type="component" value="Unassembled WGS sequence"/>
</dbReference>
<evidence type="ECO:0000313" key="1">
    <source>
        <dbReference type="EMBL" id="KZS87582.1"/>
    </source>
</evidence>
<reference evidence="1 2" key="1">
    <citation type="journal article" date="2016" name="Mol. Biol. Evol.">
        <title>Comparative Genomics of Early-Diverging Mushroom-Forming Fungi Provides Insights into the Origins of Lignocellulose Decay Capabilities.</title>
        <authorList>
            <person name="Nagy L.G."/>
            <person name="Riley R."/>
            <person name="Tritt A."/>
            <person name="Adam C."/>
            <person name="Daum C."/>
            <person name="Floudas D."/>
            <person name="Sun H."/>
            <person name="Yadav J.S."/>
            <person name="Pangilinan J."/>
            <person name="Larsson K.H."/>
            <person name="Matsuura K."/>
            <person name="Barry K."/>
            <person name="Labutti K."/>
            <person name="Kuo R."/>
            <person name="Ohm R.A."/>
            <person name="Bhattacharya S.S."/>
            <person name="Shirouzu T."/>
            <person name="Yoshinaga Y."/>
            <person name="Martin F.M."/>
            <person name="Grigoriev I.V."/>
            <person name="Hibbett D.S."/>
        </authorList>
    </citation>
    <scope>NUCLEOTIDE SEQUENCE [LARGE SCALE GENOMIC DNA]</scope>
    <source>
        <strain evidence="1 2">HHB9708</strain>
    </source>
</reference>
<dbReference type="AlphaFoldDB" id="A0A164NCL5"/>
<name>A0A164NCL5_9AGAM</name>
<organism evidence="1 2">
    <name type="scientific">Sistotremastrum niveocremeum HHB9708</name>
    <dbReference type="NCBI Taxonomy" id="1314777"/>
    <lineage>
        <taxon>Eukaryota</taxon>
        <taxon>Fungi</taxon>
        <taxon>Dikarya</taxon>
        <taxon>Basidiomycota</taxon>
        <taxon>Agaricomycotina</taxon>
        <taxon>Agaricomycetes</taxon>
        <taxon>Sistotremastrales</taxon>
        <taxon>Sistotremastraceae</taxon>
        <taxon>Sertulicium</taxon>
        <taxon>Sertulicium niveocremeum</taxon>
    </lineage>
</organism>
<sequence>QFGLNAGPRHARCFGMAKSFTRPQMWSADERHGFNQAFMATLALEWIMVRALFPLDMTQGIQETLNKLKMPPISTTDIPAGCGIEFILNEVRYKYPTAERPPPEGYFCNKYVR</sequence>
<dbReference type="STRING" id="1314777.A0A164NCL5"/>
<proteinExistence type="predicted"/>
<evidence type="ECO:0000313" key="2">
    <source>
        <dbReference type="Proteomes" id="UP000076722"/>
    </source>
</evidence>
<gene>
    <name evidence="1" type="ORF">SISNIDRAFT_419384</name>
</gene>
<accession>A0A164NCL5</accession>